<dbReference type="KEGG" id="oho:Oweho_1436"/>
<dbReference type="EMBL" id="CP003156">
    <property type="protein sequence ID" value="AEV32432.1"/>
    <property type="molecule type" value="Genomic_DNA"/>
</dbReference>
<dbReference type="STRING" id="926562.Oweho_1436"/>
<protein>
    <recommendedName>
        <fullName evidence="3">STAS/SEC14 domain-containing protein</fullName>
    </recommendedName>
</protein>
<evidence type="ECO:0008006" key="3">
    <source>
        <dbReference type="Google" id="ProtNLM"/>
    </source>
</evidence>
<dbReference type="HOGENOM" id="CLU_1804281_0_0_10"/>
<keyword evidence="2" id="KW-1185">Reference proteome</keyword>
<dbReference type="Proteomes" id="UP000005631">
    <property type="component" value="Chromosome"/>
</dbReference>
<organism evidence="1 2">
    <name type="scientific">Owenweeksia hongkongensis (strain DSM 17368 / CIP 108786 / JCM 12287 / NRRL B-23963 / UST20020801)</name>
    <dbReference type="NCBI Taxonomy" id="926562"/>
    <lineage>
        <taxon>Bacteria</taxon>
        <taxon>Pseudomonadati</taxon>
        <taxon>Bacteroidota</taxon>
        <taxon>Flavobacteriia</taxon>
        <taxon>Flavobacteriales</taxon>
        <taxon>Owenweeksiaceae</taxon>
        <taxon>Owenweeksia</taxon>
    </lineage>
</organism>
<sequence length="143" mass="16785">MKHVFRILPEHKLIIELCGSSFGLDDYIEFKKREITHPDFNPEYDILSDLRCSNFTVPAKDVHKMVTFFKESIRLDIDRKGCLLTLEPLQTAYSMLFEKHMTDSIVTWKVCTTEVEALSWLHYPLSLTKLEEILEELKSESLM</sequence>
<proteinExistence type="predicted"/>
<name>G8R864_OWEHD</name>
<accession>G8R864</accession>
<evidence type="ECO:0000313" key="1">
    <source>
        <dbReference type="EMBL" id="AEV32432.1"/>
    </source>
</evidence>
<reference evidence="1 2" key="1">
    <citation type="journal article" date="2012" name="Stand. Genomic Sci.">
        <title>Genome sequence of the orange-pigmented seawater bacterium Owenweeksia hongkongensis type strain (UST20020801(T)).</title>
        <authorList>
            <person name="Riedel T."/>
            <person name="Held B."/>
            <person name="Nolan M."/>
            <person name="Lucas S."/>
            <person name="Lapidus A."/>
            <person name="Tice H."/>
            <person name="Del Rio T.G."/>
            <person name="Cheng J.F."/>
            <person name="Han C."/>
            <person name="Tapia R."/>
            <person name="Goodwin L.A."/>
            <person name="Pitluck S."/>
            <person name="Liolios K."/>
            <person name="Mavromatis K."/>
            <person name="Pagani I."/>
            <person name="Ivanova N."/>
            <person name="Mikhailova N."/>
            <person name="Pati A."/>
            <person name="Chen A."/>
            <person name="Palaniappan K."/>
            <person name="Rohde M."/>
            <person name="Tindall B.J."/>
            <person name="Detter J.C."/>
            <person name="Goker M."/>
            <person name="Woyke T."/>
            <person name="Bristow J."/>
            <person name="Eisen J.A."/>
            <person name="Markowitz V."/>
            <person name="Hugenholtz P."/>
            <person name="Klenk H.P."/>
            <person name="Kyrpides N.C."/>
        </authorList>
    </citation>
    <scope>NUCLEOTIDE SEQUENCE</scope>
    <source>
        <strain evidence="2">DSM 17368 / JCM 12287 / NRRL B-23963</strain>
    </source>
</reference>
<gene>
    <name evidence="1" type="ordered locus">Oweho_1436</name>
</gene>
<evidence type="ECO:0000313" key="2">
    <source>
        <dbReference type="Proteomes" id="UP000005631"/>
    </source>
</evidence>
<dbReference type="AlphaFoldDB" id="G8R864"/>
<dbReference type="RefSeq" id="WP_014201788.1">
    <property type="nucleotide sequence ID" value="NC_016599.1"/>
</dbReference>